<comment type="caution">
    <text evidence="7">The sequence shown here is derived from an EMBL/GenBank/DDBJ whole genome shotgun (WGS) entry which is preliminary data.</text>
</comment>
<evidence type="ECO:0000256" key="5">
    <source>
        <dbReference type="RuleBase" id="RU000489"/>
    </source>
</evidence>
<dbReference type="SUPFAM" id="SSF48208">
    <property type="entry name" value="Six-hairpin glycosidases"/>
    <property type="match status" value="1"/>
</dbReference>
<evidence type="ECO:0000259" key="6">
    <source>
        <dbReference type="PROSITE" id="PS51910"/>
    </source>
</evidence>
<reference evidence="7" key="1">
    <citation type="submission" date="2019-04" db="EMBL/GenBank/DDBJ databases">
        <title>Evolution of Biomass-Degrading Anaerobic Consortia Revealed by Metagenomics.</title>
        <authorList>
            <person name="Peng X."/>
        </authorList>
    </citation>
    <scope>NUCLEOTIDE SEQUENCE</scope>
    <source>
        <strain evidence="7">SIG140</strain>
    </source>
</reference>
<evidence type="ECO:0000256" key="1">
    <source>
        <dbReference type="ARBA" id="ARBA00001445"/>
    </source>
</evidence>
<dbReference type="Gene3D" id="2.60.120.260">
    <property type="entry name" value="Galactose-binding domain-like"/>
    <property type="match status" value="2"/>
</dbReference>
<dbReference type="InterPro" id="IPR001579">
    <property type="entry name" value="Glyco_hydro_18_chit_AS"/>
</dbReference>
<gene>
    <name evidence="7" type="ORF">E7101_04215</name>
</gene>
<comment type="catalytic activity">
    <reaction evidence="1">
        <text>Hydrolysis of terminal non-reducing alpha-L-rhamnose residues in alpha-L-rhamnosides.</text>
        <dbReference type="EC" id="3.2.1.40"/>
    </reaction>
</comment>
<dbReference type="PROSITE" id="PS51910">
    <property type="entry name" value="GH18_2"/>
    <property type="match status" value="1"/>
</dbReference>
<evidence type="ECO:0000313" key="8">
    <source>
        <dbReference type="Proteomes" id="UP000806522"/>
    </source>
</evidence>
<dbReference type="Pfam" id="PF17390">
    <property type="entry name" value="Bac_rhamnosid_C"/>
    <property type="match status" value="1"/>
</dbReference>
<dbReference type="GO" id="GO:0005975">
    <property type="term" value="P:carbohydrate metabolic process"/>
    <property type="evidence" value="ECO:0007669"/>
    <property type="project" value="InterPro"/>
</dbReference>
<dbReference type="Proteomes" id="UP000806522">
    <property type="component" value="Unassembled WGS sequence"/>
</dbReference>
<sequence>MVVSGFLFIFAAINPKTKMKRLLLLFIGLMAFWHADAGKQVMNRVVVAYVTAGTNDVPDPTLMTHINYAFGTVNKSFNGVDIQNPTRLRMIAGLKQQNPELKVLLSIGGWTAGRFSEMAATKQTRAAFAKDCKRIVDEFGLDGIDIDWEYPSSSEAGISSSPDDIDNFTLLMKNLRRELGKNKLLTIATICTAKFIDFKKCLPYLDLVNVMSYDMSDPNKYHHAALYPSAISGYCTGSEAVEAHLKAGVPKEKLVMGMPFYQKGRRQDPGVDSYLKTGILPVGYSHQWHDVAKADYIANEKGEFVWAIETTRSLGAICQYILDNNLRGGMYWEYANDRTGAFSTLLSEMLLQRQTTIGQKTQALDATLWNKSVWISAANAPIAKGRADQIKRAADGASWFVSTIKNNKPVTSAKWMTAGLGVYELYLNGHPVGQEILKPGFTHYAKTKRSFTYDITEAFKSEAGSENTLAVQVTPGWWADKIITPGEHDGMIGKKCAFRGVLELTFADGTKQYYGTNQQDWKAGVAGPVKHASIFDGEEYDARELPGYTTTEQLSIPEINTEFKGDILPSEGAEIYLRRDLAIKPVDAYIWQGVTGERKAQEQKQTEYGKVTIKRNYKQGEIMTLNPGETLVIDFGQNTSGVPAFSFKAKEGTMLTCLPGEILNDGNGAEIRGMDGPEGSVHRRNLRIQNTGVRINYTFGNNNSFVSYYPHCTFFGYRYISVTATDQVEIQEVKSLPVTSIAQGLETGTITTGNELVNKIISNTLWGQRSNYLSVPTDCPQRDERLGWMADTQVFAEAGTYFANTNGFFHKWTRDVRDSQSETGGYPGVSPTAQYGNETMRLGWADAGVIVPWTVWKQFGDKTIINENWEAMERFMKHINETKYDHQALIKENGNYQWADWLSYEPLESCTNLAFDEHWKPLPDAVSYWNYLSACYWQIDAEMMRDMALATGRDATKYQLMAEAAQAYLKAQFLDKDGNFKTAILNTMQTPALFALKNHLVEGAAKERTIQRLRENFAAHDNCLQTGFLGTSILMATLTENGMADIAYELLFQRKNPSWIYSIDNGATTIWERWNSYRRDTGLGPNGMNSFNHYAYGAVCEWIWETAAGISSDVKSPGFRHIIMKPVPDKRLGFMKAEYQSAAGTIKSEWQYEGDEWHWNFTIPEGASATVTLPGETTAKEYSSGTYHLQKKL</sequence>
<dbReference type="InterPro" id="IPR012341">
    <property type="entry name" value="6hp_glycosidase-like_sf"/>
</dbReference>
<evidence type="ECO:0000256" key="4">
    <source>
        <dbReference type="ARBA" id="ARBA00023295"/>
    </source>
</evidence>
<dbReference type="InterPro" id="IPR035396">
    <property type="entry name" value="Bac_rhamnosid6H"/>
</dbReference>
<dbReference type="InterPro" id="IPR035398">
    <property type="entry name" value="Bac_rhamnosid_C"/>
</dbReference>
<dbReference type="InterPro" id="IPR017853">
    <property type="entry name" value="GH"/>
</dbReference>
<dbReference type="InterPro" id="IPR011583">
    <property type="entry name" value="Chitinase_II/V-like_cat"/>
</dbReference>
<dbReference type="GO" id="GO:0008061">
    <property type="term" value="F:chitin binding"/>
    <property type="evidence" value="ECO:0007669"/>
    <property type="project" value="InterPro"/>
</dbReference>
<dbReference type="GO" id="GO:0030596">
    <property type="term" value="F:alpha-L-rhamnosidase activity"/>
    <property type="evidence" value="ECO:0007669"/>
    <property type="project" value="UniProtKB-EC"/>
</dbReference>
<proteinExistence type="predicted"/>
<accession>A0A9D5S8U8</accession>
<dbReference type="PANTHER" id="PTHR33307">
    <property type="entry name" value="ALPHA-RHAMNOSIDASE (EUROFUNG)"/>
    <property type="match status" value="1"/>
</dbReference>
<organism evidence="7 8">
    <name type="scientific">Xylanibacter ruminicola</name>
    <name type="common">Prevotella ruminicola</name>
    <dbReference type="NCBI Taxonomy" id="839"/>
    <lineage>
        <taxon>Bacteria</taxon>
        <taxon>Pseudomonadati</taxon>
        <taxon>Bacteroidota</taxon>
        <taxon>Bacteroidia</taxon>
        <taxon>Bacteroidales</taxon>
        <taxon>Prevotellaceae</taxon>
        <taxon>Xylanibacter</taxon>
    </lineage>
</organism>
<dbReference type="InterPro" id="IPR016007">
    <property type="entry name" value="Alpha_rhamnosid"/>
</dbReference>
<dbReference type="SMART" id="SM00636">
    <property type="entry name" value="Glyco_18"/>
    <property type="match status" value="1"/>
</dbReference>
<dbReference type="Pfam" id="PF05592">
    <property type="entry name" value="Bac_rhamnosid"/>
    <property type="match status" value="1"/>
</dbReference>
<feature type="domain" description="GH18" evidence="6">
    <location>
        <begin position="43"/>
        <end position="353"/>
    </location>
</feature>
<dbReference type="InterPro" id="IPR008928">
    <property type="entry name" value="6-hairpin_glycosidase_sf"/>
</dbReference>
<keyword evidence="3 5" id="KW-0378">Hydrolase</keyword>
<dbReference type="Gene3D" id="2.60.420.10">
    <property type="entry name" value="Maltose phosphorylase, domain 3"/>
    <property type="match status" value="1"/>
</dbReference>
<evidence type="ECO:0000256" key="3">
    <source>
        <dbReference type="ARBA" id="ARBA00022801"/>
    </source>
</evidence>
<dbReference type="Pfam" id="PF08531">
    <property type="entry name" value="Bac_rhamnosid_N"/>
    <property type="match status" value="1"/>
</dbReference>
<dbReference type="PROSITE" id="PS01095">
    <property type="entry name" value="GH18_1"/>
    <property type="match status" value="1"/>
</dbReference>
<keyword evidence="4 5" id="KW-0326">Glycosidase</keyword>
<dbReference type="Gene3D" id="1.50.10.10">
    <property type="match status" value="1"/>
</dbReference>
<dbReference type="InterPro" id="IPR008902">
    <property type="entry name" value="Rhamnosid_concanavalin"/>
</dbReference>
<dbReference type="PANTHER" id="PTHR33307:SF6">
    <property type="entry name" value="ALPHA-RHAMNOSIDASE (EUROFUNG)-RELATED"/>
    <property type="match status" value="1"/>
</dbReference>
<dbReference type="EMBL" id="SUYC01000003">
    <property type="protein sequence ID" value="MBE6270136.1"/>
    <property type="molecule type" value="Genomic_DNA"/>
</dbReference>
<dbReference type="InterPro" id="IPR001223">
    <property type="entry name" value="Glyco_hydro18_cat"/>
</dbReference>
<dbReference type="Gene3D" id="3.20.20.80">
    <property type="entry name" value="Glycosidases"/>
    <property type="match status" value="1"/>
</dbReference>
<dbReference type="AlphaFoldDB" id="A0A9D5S8U8"/>
<dbReference type="InterPro" id="IPR013737">
    <property type="entry name" value="Bac_rhamnosid_N"/>
</dbReference>
<dbReference type="SUPFAM" id="SSF51445">
    <property type="entry name" value="(Trans)glycosidases"/>
    <property type="match status" value="1"/>
</dbReference>
<evidence type="ECO:0000256" key="2">
    <source>
        <dbReference type="ARBA" id="ARBA00012652"/>
    </source>
</evidence>
<dbReference type="EC" id="3.2.1.40" evidence="2"/>
<protein>
    <recommendedName>
        <fullName evidence="2">alpha-L-rhamnosidase</fullName>
        <ecNumber evidence="2">3.2.1.40</ecNumber>
    </recommendedName>
</protein>
<dbReference type="Pfam" id="PF00704">
    <property type="entry name" value="Glyco_hydro_18"/>
    <property type="match status" value="1"/>
</dbReference>
<dbReference type="Pfam" id="PF17389">
    <property type="entry name" value="Bac_rhamnosid6H"/>
    <property type="match status" value="1"/>
</dbReference>
<name>A0A9D5S8U8_XYLRU</name>
<evidence type="ECO:0000313" key="7">
    <source>
        <dbReference type="EMBL" id="MBE6270136.1"/>
    </source>
</evidence>